<comment type="caution">
    <text evidence="1">The sequence shown here is derived from an EMBL/GenBank/DDBJ whole genome shotgun (WGS) entry which is preliminary data.</text>
</comment>
<keyword evidence="2" id="KW-1185">Reference proteome</keyword>
<evidence type="ECO:0000313" key="2">
    <source>
        <dbReference type="Proteomes" id="UP000187203"/>
    </source>
</evidence>
<proteinExistence type="predicted"/>
<sequence>MLEDLCSCPCFDFRSSDDTEVDRDSVLLVSSIGGSILHSKKKSHPPPPP</sequence>
<evidence type="ECO:0000313" key="1">
    <source>
        <dbReference type="EMBL" id="OMO77741.1"/>
    </source>
</evidence>
<dbReference type="AlphaFoldDB" id="A0A1R3I5F4"/>
<organism evidence="1 2">
    <name type="scientific">Corchorus olitorius</name>
    <dbReference type="NCBI Taxonomy" id="93759"/>
    <lineage>
        <taxon>Eukaryota</taxon>
        <taxon>Viridiplantae</taxon>
        <taxon>Streptophyta</taxon>
        <taxon>Embryophyta</taxon>
        <taxon>Tracheophyta</taxon>
        <taxon>Spermatophyta</taxon>
        <taxon>Magnoliopsida</taxon>
        <taxon>eudicotyledons</taxon>
        <taxon>Gunneridae</taxon>
        <taxon>Pentapetalae</taxon>
        <taxon>rosids</taxon>
        <taxon>malvids</taxon>
        <taxon>Malvales</taxon>
        <taxon>Malvaceae</taxon>
        <taxon>Grewioideae</taxon>
        <taxon>Apeibeae</taxon>
        <taxon>Corchorus</taxon>
    </lineage>
</organism>
<protein>
    <submittedName>
        <fullName evidence="1">Phosphatidylcholine-sterol O-acyltransferase</fullName>
    </submittedName>
</protein>
<gene>
    <name evidence="1" type="ORF">COLO4_25020</name>
</gene>
<dbReference type="Proteomes" id="UP000187203">
    <property type="component" value="Unassembled WGS sequence"/>
</dbReference>
<reference evidence="2" key="1">
    <citation type="submission" date="2013-09" db="EMBL/GenBank/DDBJ databases">
        <title>Corchorus olitorius genome sequencing.</title>
        <authorList>
            <person name="Alam M."/>
            <person name="Haque M.S."/>
            <person name="Islam M.S."/>
            <person name="Emdad E.M."/>
            <person name="Islam M.M."/>
            <person name="Ahmed B."/>
            <person name="Halim A."/>
            <person name="Hossen Q.M.M."/>
            <person name="Hossain M.Z."/>
            <person name="Ahmed R."/>
            <person name="Khan M.M."/>
            <person name="Islam R."/>
            <person name="Rashid M.M."/>
            <person name="Khan S.A."/>
            <person name="Rahman M.S."/>
            <person name="Alam M."/>
            <person name="Yahiya A.S."/>
            <person name="Khan M.S."/>
            <person name="Azam M.S."/>
            <person name="Haque T."/>
            <person name="Lashkar M.Z.H."/>
            <person name="Akhand A.I."/>
            <person name="Morshed G."/>
            <person name="Roy S."/>
            <person name="Uddin K.S."/>
            <person name="Rabeya T."/>
            <person name="Hossain A.S."/>
            <person name="Chowdhury A."/>
            <person name="Snigdha A.R."/>
            <person name="Mortoza M.S."/>
            <person name="Matin S.A."/>
            <person name="Hoque S.M.E."/>
            <person name="Islam M.K."/>
            <person name="Roy D.K."/>
            <person name="Haider R."/>
            <person name="Moosa M.M."/>
            <person name="Elias S.M."/>
            <person name="Hasan A.M."/>
            <person name="Jahan S."/>
            <person name="Shafiuddin M."/>
            <person name="Mahmood N."/>
            <person name="Shommy N.S."/>
        </authorList>
    </citation>
    <scope>NUCLEOTIDE SEQUENCE [LARGE SCALE GENOMIC DNA]</scope>
    <source>
        <strain evidence="2">cv. O-4</strain>
    </source>
</reference>
<dbReference type="EMBL" id="AWUE01018899">
    <property type="protein sequence ID" value="OMO77741.1"/>
    <property type="molecule type" value="Genomic_DNA"/>
</dbReference>
<name>A0A1R3I5F4_9ROSI</name>
<accession>A0A1R3I5F4</accession>